<comment type="cofactor">
    <cofactor evidence="1">
        <name>Mg(2+)</name>
        <dbReference type="ChEBI" id="CHEBI:18420"/>
    </cofactor>
    <text evidence="1">Binds 2 magnesium ions per subunit.</text>
</comment>
<organism evidence="3 4">
    <name type="scientific">Pedobacter duraquae</name>
    <dbReference type="NCBI Taxonomy" id="425511"/>
    <lineage>
        <taxon>Bacteria</taxon>
        <taxon>Pseudomonadati</taxon>
        <taxon>Bacteroidota</taxon>
        <taxon>Sphingobacteriia</taxon>
        <taxon>Sphingobacteriales</taxon>
        <taxon>Sphingobacteriaceae</taxon>
        <taxon>Pedobacter</taxon>
    </lineage>
</organism>
<dbReference type="Gene3D" id="2.60.120.260">
    <property type="entry name" value="Galactose-binding domain-like"/>
    <property type="match status" value="1"/>
</dbReference>
<dbReference type="GO" id="GO:0046872">
    <property type="term" value="F:metal ion binding"/>
    <property type="evidence" value="ECO:0007669"/>
    <property type="project" value="UniProtKB-KW"/>
</dbReference>
<keyword evidence="3" id="KW-0378">Hydrolase</keyword>
<feature type="binding site" evidence="1">
    <location>
        <position position="316"/>
    </location>
    <ligand>
        <name>Mg(2+)</name>
        <dbReference type="ChEBI" id="CHEBI:18420"/>
        <label>1</label>
    </ligand>
</feature>
<dbReference type="RefSeq" id="WP_208110940.1">
    <property type="nucleotide sequence ID" value="NZ_SNWM01000001.1"/>
</dbReference>
<dbReference type="EMBL" id="SNWM01000001">
    <property type="protein sequence ID" value="TDO24431.1"/>
    <property type="molecule type" value="Genomic_DNA"/>
</dbReference>
<gene>
    <name evidence="3" type="ORF">CLV32_0720</name>
</gene>
<evidence type="ECO:0000313" key="3">
    <source>
        <dbReference type="EMBL" id="TDO24431.1"/>
    </source>
</evidence>
<comment type="caution">
    <text evidence="3">The sequence shown here is derived from an EMBL/GenBank/DDBJ whole genome shotgun (WGS) entry which is preliminary data.</text>
</comment>
<keyword evidence="1" id="KW-0460">Magnesium</keyword>
<protein>
    <submittedName>
        <fullName evidence="3">ADP-ribosylglycohydrolase</fullName>
    </submittedName>
</protein>
<dbReference type="SUPFAM" id="SSF101478">
    <property type="entry name" value="ADP-ribosylglycohydrolase"/>
    <property type="match status" value="1"/>
</dbReference>
<sequence>MMTSIKKTMLVVLAISCSLGAPKMLSAQQPSTGSVLRLTKTALQDKIKGGWAGQTVGVTLGGPYEFKFNGTFIQDYQPLTWNKESLKKAMTESPGLYDDIYMDFTFVHVLEKVGLDAPVDSFANAFAGAGYDLWFANQAARYNLLNGLKAPQSGHPEHNLHADAIDYQIEADYSGLMNPGMPNSASTINDKVGHIMNYGDGWYGGVFVGAMYSVAFTTNDVSTVVSEALKTIPKQSEFYKCINDVISWHKQYPKDWTMTWYELQKKWADDKVCPQGVFRAFNIDAKINAAYVVLGLLYGNGDFTKTLEISTRAGQDADCNPSTAGGVLGTILGYDHIPAYWKQGLKEIEDMNFSYTTMSLNAVYGISYKHALEMIKRNGGKVTDTGVEIKVQTPATVRFEESFPNVYPSEKTGISDKDGKGVSFSFEGTGFALLGQAMKLQKDAPDYVFEADLYIDNVKVETAKLPTAMRTRRHELFWKLNLPKGKHDVKMVIKNPNTAYKLRSEEYVTYTDQPYQAKY</sequence>
<keyword evidence="2" id="KW-0732">Signal</keyword>
<feature type="signal peptide" evidence="2">
    <location>
        <begin position="1"/>
        <end position="27"/>
    </location>
</feature>
<dbReference type="InterPro" id="IPR036705">
    <property type="entry name" value="Ribosyl_crysJ1_sf"/>
</dbReference>
<dbReference type="AlphaFoldDB" id="A0A4R6IQF9"/>
<reference evidence="3 4" key="1">
    <citation type="submission" date="2019-03" db="EMBL/GenBank/DDBJ databases">
        <title>Genomic Encyclopedia of Archaeal and Bacterial Type Strains, Phase II (KMG-II): from individual species to whole genera.</title>
        <authorList>
            <person name="Goeker M."/>
        </authorList>
    </citation>
    <scope>NUCLEOTIDE SEQUENCE [LARGE SCALE GENOMIC DNA]</scope>
    <source>
        <strain evidence="3 4">DSM 19034</strain>
    </source>
</reference>
<proteinExistence type="predicted"/>
<accession>A0A4R6IQF9</accession>
<dbReference type="InterPro" id="IPR005502">
    <property type="entry name" value="Ribosyl_crysJ1"/>
</dbReference>
<dbReference type="GO" id="GO:0016787">
    <property type="term" value="F:hydrolase activity"/>
    <property type="evidence" value="ECO:0007669"/>
    <property type="project" value="UniProtKB-KW"/>
</dbReference>
<feature type="binding site" evidence="1">
    <location>
        <position position="318"/>
    </location>
    <ligand>
        <name>Mg(2+)</name>
        <dbReference type="ChEBI" id="CHEBI:18420"/>
        <label>1</label>
    </ligand>
</feature>
<evidence type="ECO:0000256" key="2">
    <source>
        <dbReference type="SAM" id="SignalP"/>
    </source>
</evidence>
<keyword evidence="4" id="KW-1185">Reference proteome</keyword>
<dbReference type="Gene3D" id="1.10.4080.10">
    <property type="entry name" value="ADP-ribosylation/Crystallin J1"/>
    <property type="match status" value="1"/>
</dbReference>
<keyword evidence="1" id="KW-0479">Metal-binding</keyword>
<name>A0A4R6IQF9_9SPHI</name>
<evidence type="ECO:0000256" key="1">
    <source>
        <dbReference type="PIRSR" id="PIRSR605502-1"/>
    </source>
</evidence>
<evidence type="ECO:0000313" key="4">
    <source>
        <dbReference type="Proteomes" id="UP000295499"/>
    </source>
</evidence>
<dbReference type="Pfam" id="PF03747">
    <property type="entry name" value="ADP_ribosyl_GH"/>
    <property type="match status" value="1"/>
</dbReference>
<feature type="chain" id="PRO_5020817230" evidence="2">
    <location>
        <begin position="28"/>
        <end position="519"/>
    </location>
</feature>
<dbReference type="Proteomes" id="UP000295499">
    <property type="component" value="Unassembled WGS sequence"/>
</dbReference>